<keyword evidence="3" id="KW-1185">Reference proteome</keyword>
<dbReference type="GeneID" id="94433085"/>
<dbReference type="OrthoDB" id="333829at2759"/>
<organism evidence="2 3">
    <name type="scientific">Cystoisospora suis</name>
    <dbReference type="NCBI Taxonomy" id="483139"/>
    <lineage>
        <taxon>Eukaryota</taxon>
        <taxon>Sar</taxon>
        <taxon>Alveolata</taxon>
        <taxon>Apicomplexa</taxon>
        <taxon>Conoidasida</taxon>
        <taxon>Coccidia</taxon>
        <taxon>Eucoccidiorida</taxon>
        <taxon>Eimeriorina</taxon>
        <taxon>Sarcocystidae</taxon>
        <taxon>Cystoisospora</taxon>
    </lineage>
</organism>
<dbReference type="AlphaFoldDB" id="A0A2C6JFF8"/>
<feature type="region of interest" description="Disordered" evidence="1">
    <location>
        <begin position="60"/>
        <end position="88"/>
    </location>
</feature>
<name>A0A2C6JFF8_9APIC</name>
<accession>A0A2C6JFF8</accession>
<feature type="non-terminal residue" evidence="2">
    <location>
        <position position="315"/>
    </location>
</feature>
<evidence type="ECO:0000313" key="3">
    <source>
        <dbReference type="Proteomes" id="UP000221165"/>
    </source>
</evidence>
<comment type="caution">
    <text evidence="2">The sequence shown here is derived from an EMBL/GenBank/DDBJ whole genome shotgun (WGS) entry which is preliminary data.</text>
</comment>
<reference evidence="2 3" key="1">
    <citation type="journal article" date="2017" name="Int. J. Parasitol.">
        <title>The genome of the protozoan parasite Cystoisospora suis and a reverse vaccinology approach to identify vaccine candidates.</title>
        <authorList>
            <person name="Palmieri N."/>
            <person name="Shrestha A."/>
            <person name="Ruttkowski B."/>
            <person name="Beck T."/>
            <person name="Vogl C."/>
            <person name="Tomley F."/>
            <person name="Blake D.P."/>
            <person name="Joachim A."/>
        </authorList>
    </citation>
    <scope>NUCLEOTIDE SEQUENCE [LARGE SCALE GENOMIC DNA]</scope>
    <source>
        <strain evidence="2 3">Wien I</strain>
    </source>
</reference>
<dbReference type="EMBL" id="MIGC01005995">
    <property type="protein sequence ID" value="PHJ16421.1"/>
    <property type="molecule type" value="Genomic_DNA"/>
</dbReference>
<feature type="region of interest" description="Disordered" evidence="1">
    <location>
        <begin position="235"/>
        <end position="270"/>
    </location>
</feature>
<sequence length="315" mass="36412">MMRRRSQLKKRLTLLNWYEETLQGCAWRCCSCLRQLVEDDFSLEIVLAVLEAIDGEEQRERKKKRRSLSSSSLFAPQQGNKEEESISRANKKKIEAEKSIMYGGKGIEGPLLDILLSVRLREKEIEALRGDERLPAKADFQLKQNLKQAYLHTEKKIFKKRESQFLERLFILYLRIFKSLVHQSPSLVMAVFRGFLSFSSYINEELLHEILLLFRDLLQDTFSLNLATAAEESSSSTSLLSPGDQKKKRKKNKKKNGEEEKKHGRERAGDMSSFFSSLQQQKKKEESGYVGVYIHRNPEVAAMAIATPLLLLHRV</sequence>
<feature type="compositionally biased region" description="Basic and acidic residues" evidence="1">
    <location>
        <begin position="255"/>
        <end position="269"/>
    </location>
</feature>
<dbReference type="RefSeq" id="XP_067918150.1">
    <property type="nucleotide sequence ID" value="XM_068069874.1"/>
</dbReference>
<evidence type="ECO:0000313" key="2">
    <source>
        <dbReference type="EMBL" id="PHJ16421.1"/>
    </source>
</evidence>
<evidence type="ECO:0000256" key="1">
    <source>
        <dbReference type="SAM" id="MobiDB-lite"/>
    </source>
</evidence>
<gene>
    <name evidence="2" type="ORF">CSUI_009765</name>
</gene>
<proteinExistence type="predicted"/>
<dbReference type="VEuPathDB" id="ToxoDB:CSUI_009765"/>
<dbReference type="Proteomes" id="UP000221165">
    <property type="component" value="Unassembled WGS sequence"/>
</dbReference>
<protein>
    <submittedName>
        <fullName evidence="2">Uncharacterized protein</fullName>
    </submittedName>
</protein>